<dbReference type="AlphaFoldDB" id="A0A1M6QX99"/>
<evidence type="ECO:0000313" key="2">
    <source>
        <dbReference type="EMBL" id="SHK24770.1"/>
    </source>
</evidence>
<feature type="transmembrane region" description="Helical" evidence="1">
    <location>
        <begin position="31"/>
        <end position="52"/>
    </location>
</feature>
<evidence type="ECO:0000256" key="1">
    <source>
        <dbReference type="SAM" id="Phobius"/>
    </source>
</evidence>
<keyword evidence="1" id="KW-1133">Transmembrane helix</keyword>
<dbReference type="RefSeq" id="WP_072904078.1">
    <property type="nucleotide sequence ID" value="NZ_FRAD01000019.1"/>
</dbReference>
<dbReference type="EMBL" id="FRAD01000019">
    <property type="protein sequence ID" value="SHK24770.1"/>
    <property type="molecule type" value="Genomic_DNA"/>
</dbReference>
<evidence type="ECO:0008006" key="4">
    <source>
        <dbReference type="Google" id="ProtNLM"/>
    </source>
</evidence>
<keyword evidence="1" id="KW-0472">Membrane</keyword>
<feature type="transmembrane region" description="Helical" evidence="1">
    <location>
        <begin position="58"/>
        <end position="82"/>
    </location>
</feature>
<keyword evidence="3" id="KW-1185">Reference proteome</keyword>
<name>A0A1M6QX99_9CLOT</name>
<gene>
    <name evidence="2" type="ORF">SAMN02745248_02142</name>
</gene>
<evidence type="ECO:0000313" key="3">
    <source>
        <dbReference type="Proteomes" id="UP000183952"/>
    </source>
</evidence>
<reference evidence="2 3" key="1">
    <citation type="submission" date="2016-11" db="EMBL/GenBank/DDBJ databases">
        <authorList>
            <person name="Jaros S."/>
            <person name="Januszkiewicz K."/>
            <person name="Wedrychowicz H."/>
        </authorList>
    </citation>
    <scope>NUCLEOTIDE SEQUENCE [LARGE SCALE GENOMIC DNA]</scope>
    <source>
        <strain evidence="2 3">DSM 3090</strain>
    </source>
</reference>
<proteinExistence type="predicted"/>
<accession>A0A1M6QX99</accession>
<feature type="transmembrane region" description="Helical" evidence="1">
    <location>
        <begin position="6"/>
        <end position="24"/>
    </location>
</feature>
<dbReference type="STRING" id="1121331.SAMN02745248_02142"/>
<dbReference type="Proteomes" id="UP000183952">
    <property type="component" value="Unassembled WGS sequence"/>
</dbReference>
<keyword evidence="1" id="KW-0812">Transmembrane</keyword>
<organism evidence="2 3">
    <name type="scientific">Hathewaya proteolytica DSM 3090</name>
    <dbReference type="NCBI Taxonomy" id="1121331"/>
    <lineage>
        <taxon>Bacteria</taxon>
        <taxon>Bacillati</taxon>
        <taxon>Bacillota</taxon>
        <taxon>Clostridia</taxon>
        <taxon>Eubacteriales</taxon>
        <taxon>Clostridiaceae</taxon>
        <taxon>Hathewaya</taxon>
    </lineage>
</organism>
<sequence>MKIAIPILVGILLIIADYFFISKVKSSKLKVVPVILGFVSSVVCAIILYFTHALDDGIVYFYVAAYGTLLVLTSVIVLLFCVNRNKSFH</sequence>
<protein>
    <recommendedName>
        <fullName evidence="4">YesK-like protein</fullName>
    </recommendedName>
</protein>